<dbReference type="GO" id="GO:0006511">
    <property type="term" value="P:ubiquitin-dependent protein catabolic process"/>
    <property type="evidence" value="ECO:0007669"/>
    <property type="project" value="TreeGrafter"/>
</dbReference>
<organism evidence="7 8">
    <name type="scientific">Gouania willdenowi</name>
    <name type="common">Blunt-snouted clingfish</name>
    <name type="synonym">Lepadogaster willdenowi</name>
    <dbReference type="NCBI Taxonomy" id="441366"/>
    <lineage>
        <taxon>Eukaryota</taxon>
        <taxon>Metazoa</taxon>
        <taxon>Chordata</taxon>
        <taxon>Craniata</taxon>
        <taxon>Vertebrata</taxon>
        <taxon>Euteleostomi</taxon>
        <taxon>Actinopterygii</taxon>
        <taxon>Neopterygii</taxon>
        <taxon>Teleostei</taxon>
        <taxon>Neoteleostei</taxon>
        <taxon>Acanthomorphata</taxon>
        <taxon>Ovalentaria</taxon>
        <taxon>Blenniimorphae</taxon>
        <taxon>Blenniiformes</taxon>
        <taxon>Gobiesocoidei</taxon>
        <taxon>Gobiesocidae</taxon>
        <taxon>Gobiesocinae</taxon>
        <taxon>Gouania</taxon>
    </lineage>
</organism>
<dbReference type="SMART" id="SM00119">
    <property type="entry name" value="HECTc"/>
    <property type="match status" value="1"/>
</dbReference>
<dbReference type="PANTHER" id="PTHR45622:SF11">
    <property type="entry name" value="E3 UBIQUITIN-PROTEIN LIGASE HERC6-RELATED"/>
    <property type="match status" value="1"/>
</dbReference>
<reference evidence="7" key="2">
    <citation type="submission" date="2025-08" db="UniProtKB">
        <authorList>
            <consortium name="Ensembl"/>
        </authorList>
    </citation>
    <scope>IDENTIFICATION</scope>
</reference>
<dbReference type="GO" id="GO:0061630">
    <property type="term" value="F:ubiquitin protein ligase activity"/>
    <property type="evidence" value="ECO:0007669"/>
    <property type="project" value="TreeGrafter"/>
</dbReference>
<dbReference type="InterPro" id="IPR000569">
    <property type="entry name" value="HECT_dom"/>
</dbReference>
<dbReference type="Pfam" id="PF00415">
    <property type="entry name" value="RCC1"/>
    <property type="match status" value="1"/>
</dbReference>
<dbReference type="GO" id="GO:0005737">
    <property type="term" value="C:cytoplasm"/>
    <property type="evidence" value="ECO:0007669"/>
    <property type="project" value="TreeGrafter"/>
</dbReference>
<feature type="active site" description="Glycyl thioester intermediate" evidence="4">
    <location>
        <position position="720"/>
    </location>
</feature>
<dbReference type="SUPFAM" id="SSF50985">
    <property type="entry name" value="RCC1/BLIP-II"/>
    <property type="match status" value="1"/>
</dbReference>
<feature type="repeat" description="RCC1" evidence="5">
    <location>
        <begin position="9"/>
        <end position="59"/>
    </location>
</feature>
<dbReference type="Gene3D" id="3.90.1750.10">
    <property type="entry name" value="Hect, E3 ligase catalytic domains"/>
    <property type="match status" value="1"/>
</dbReference>
<keyword evidence="8" id="KW-1185">Reference proteome</keyword>
<dbReference type="Ensembl" id="ENSGWIT00000045195.1">
    <property type="protein sequence ID" value="ENSGWIP00000041613.1"/>
    <property type="gene ID" value="ENSGWIG00000020957.1"/>
</dbReference>
<dbReference type="Proteomes" id="UP000694680">
    <property type="component" value="Chromosome 13"/>
</dbReference>
<name>A0A8C5H7Q1_GOUWI</name>
<dbReference type="PROSITE" id="PS50237">
    <property type="entry name" value="HECT"/>
    <property type="match status" value="1"/>
</dbReference>
<evidence type="ECO:0000313" key="7">
    <source>
        <dbReference type="Ensembl" id="ENSGWIP00000041613.1"/>
    </source>
</evidence>
<proteinExistence type="predicted"/>
<dbReference type="FunFam" id="3.30.2410.10:FF:000003">
    <property type="entry name" value="probable E3 ubiquitin-protein ligase HERC4 isoform X1"/>
    <property type="match status" value="1"/>
</dbReference>
<dbReference type="PANTHER" id="PTHR45622">
    <property type="entry name" value="UBIQUITIN-PROTEIN LIGASE E3A-RELATED"/>
    <property type="match status" value="1"/>
</dbReference>
<dbReference type="Pfam" id="PF00632">
    <property type="entry name" value="HECT"/>
    <property type="match status" value="1"/>
</dbReference>
<dbReference type="GO" id="GO:0016567">
    <property type="term" value="P:protein ubiquitination"/>
    <property type="evidence" value="ECO:0007669"/>
    <property type="project" value="TreeGrafter"/>
</dbReference>
<dbReference type="Gene3D" id="2.130.10.30">
    <property type="entry name" value="Regulator of chromosome condensation 1/beta-lactamase-inhibitor protein II"/>
    <property type="match status" value="1"/>
</dbReference>
<evidence type="ECO:0000256" key="4">
    <source>
        <dbReference type="PROSITE-ProRule" id="PRU00104"/>
    </source>
</evidence>
<dbReference type="AlphaFoldDB" id="A0A8C5H7Q1"/>
<feature type="domain" description="HECT" evidence="6">
    <location>
        <begin position="453"/>
        <end position="752"/>
    </location>
</feature>
<keyword evidence="3 4" id="KW-0833">Ubl conjugation pathway</keyword>
<evidence type="ECO:0000259" key="6">
    <source>
        <dbReference type="PROSITE" id="PS50237"/>
    </source>
</evidence>
<protein>
    <submittedName>
        <fullName evidence="7">Probable E3 ubiquitin-protein ligase HERC6</fullName>
    </submittedName>
</protein>
<sequence>MGCSHFQDGRVFTFGSGSHGQLGHNSSANEVKPRLVDGLDGLASQIACGRHHTLIWSTHGQLWAFGNGSKGQIGVGSTQGSLSPALVKLPWITDGAAASPTDLKISAGWNANFIFSSPAQNSAHGQITGRLDESKIQKWLSASPADVEATKEIKEMFLTSSSLVTSFTKASGPPEPGALTVDLHCVCQTFDKMFKIPWIKQSVNLKELIELLFASRTSLKTPEIILILLSCPLLLEESNVINVVLPITILMDDLNEKMCEMLKSWWTSVPESILHNHIMVFKKALIFLLKNNLLMTHNPGVRFLLEALKFLYKANKVRKSFKVPLSTFYVEEVNSTVNPVQDFTLWKTFSQLEDNDDTPAIFCRYPFVFTLACKVGLFNISAYITKKVHKVVHELSLVNPTLDSAPIFQLTLRRTHLVEDTFRQLGAADHCAFQRELWVQFVDDRKLMDVNKRDLFLHVFEELMAPEHGMFMYNENQTVAWFPPRPKMEEKHYFLFGVLCGMALYNHNVVHLLFPRALFKKMLRIQPKLEDMKEFDPRLAETCRLILEDYSSDDLQTLEPTFTIIWGGEQVELDPTEPGKAVTEANRKEFVSAYIDHIFNKSVEKIFEAFKQGFFKVCDIDIVEFFQPEELQMVMVGDENYDWEMFKQNTVYEGEYHATHPNIITFWNVFQNLKEEEKRKFFLFLTGCARVPYLGMKSINMRVAVLPDATELHMPEALTCHFLLLLPLYGRYPVKKTMKARLLRAINHNRGFWK</sequence>
<dbReference type="Gene3D" id="3.30.2160.10">
    <property type="entry name" value="Hect, E3 ligase catalytic domain"/>
    <property type="match status" value="1"/>
</dbReference>
<reference evidence="7" key="1">
    <citation type="submission" date="2020-06" db="EMBL/GenBank/DDBJ databases">
        <authorList>
            <consortium name="Wellcome Sanger Institute Data Sharing"/>
        </authorList>
    </citation>
    <scope>NUCLEOTIDE SEQUENCE [LARGE SCALE GENOMIC DNA]</scope>
</reference>
<evidence type="ECO:0000256" key="3">
    <source>
        <dbReference type="ARBA" id="ARBA00022786"/>
    </source>
</evidence>
<evidence type="ECO:0000256" key="2">
    <source>
        <dbReference type="ARBA" id="ARBA00022737"/>
    </source>
</evidence>
<gene>
    <name evidence="7" type="primary">LOC114475017</name>
</gene>
<dbReference type="PROSITE" id="PS50012">
    <property type="entry name" value="RCC1_3"/>
    <property type="match status" value="2"/>
</dbReference>
<evidence type="ECO:0000256" key="5">
    <source>
        <dbReference type="PROSITE-ProRule" id="PRU00235"/>
    </source>
</evidence>
<dbReference type="InterPro" id="IPR009091">
    <property type="entry name" value="RCC1/BLIP-II"/>
</dbReference>
<keyword evidence="2" id="KW-0677">Repeat</keyword>
<dbReference type="SUPFAM" id="SSF56204">
    <property type="entry name" value="Hect, E3 ligase catalytic domain"/>
    <property type="match status" value="1"/>
</dbReference>
<dbReference type="InterPro" id="IPR035983">
    <property type="entry name" value="Hect_E3_ubiquitin_ligase"/>
</dbReference>
<dbReference type="InterPro" id="IPR000408">
    <property type="entry name" value="Reg_chr_condens"/>
</dbReference>
<dbReference type="Gene3D" id="3.30.2410.10">
    <property type="entry name" value="Hect, E3 ligase catalytic domain"/>
    <property type="match status" value="1"/>
</dbReference>
<keyword evidence="1" id="KW-0808">Transferase</keyword>
<accession>A0A8C5H7Q1</accession>
<dbReference type="InterPro" id="IPR051709">
    <property type="entry name" value="Ub-ligase/GTPase-reg"/>
</dbReference>
<evidence type="ECO:0000256" key="1">
    <source>
        <dbReference type="ARBA" id="ARBA00022679"/>
    </source>
</evidence>
<reference evidence="7" key="3">
    <citation type="submission" date="2025-09" db="UniProtKB">
        <authorList>
            <consortium name="Ensembl"/>
        </authorList>
    </citation>
    <scope>IDENTIFICATION</scope>
</reference>
<feature type="repeat" description="RCC1" evidence="5">
    <location>
        <begin position="60"/>
        <end position="118"/>
    </location>
</feature>
<evidence type="ECO:0000313" key="8">
    <source>
        <dbReference type="Proteomes" id="UP000694680"/>
    </source>
</evidence>